<keyword evidence="1" id="KW-0540">Nuclease</keyword>
<keyword evidence="1" id="KW-0269">Exonuclease</keyword>
<dbReference type="Proteomes" id="UP000324222">
    <property type="component" value="Unassembled WGS sequence"/>
</dbReference>
<accession>A0A5B7H6H4</accession>
<protein>
    <submittedName>
        <fullName evidence="1">RNA exonuclease 1</fullName>
    </submittedName>
</protein>
<dbReference type="AlphaFoldDB" id="A0A5B7H6H4"/>
<comment type="caution">
    <text evidence="1">The sequence shown here is derived from an EMBL/GenBank/DDBJ whole genome shotgun (WGS) entry which is preliminary data.</text>
</comment>
<sequence length="65" mass="7371">MLPSSGYFRGIACPGQLKGACNRPYCHFRHDMKVRKATVKNTKYSVELKKTQTLPIQPTTMSPRT</sequence>
<proteinExistence type="predicted"/>
<name>A0A5B7H6H4_PORTR</name>
<dbReference type="EMBL" id="VSRR010026640">
    <property type="protein sequence ID" value="MPC67710.1"/>
    <property type="molecule type" value="Genomic_DNA"/>
</dbReference>
<dbReference type="GO" id="GO:0004527">
    <property type="term" value="F:exonuclease activity"/>
    <property type="evidence" value="ECO:0007669"/>
    <property type="project" value="UniProtKB-KW"/>
</dbReference>
<reference evidence="1 2" key="1">
    <citation type="submission" date="2019-05" db="EMBL/GenBank/DDBJ databases">
        <title>Another draft genome of Portunus trituberculatus and its Hox gene families provides insights of decapod evolution.</title>
        <authorList>
            <person name="Jeong J.-H."/>
            <person name="Song I."/>
            <person name="Kim S."/>
            <person name="Choi T."/>
            <person name="Kim D."/>
            <person name="Ryu S."/>
            <person name="Kim W."/>
        </authorList>
    </citation>
    <scope>NUCLEOTIDE SEQUENCE [LARGE SCALE GENOMIC DNA]</scope>
    <source>
        <tissue evidence="1">Muscle</tissue>
    </source>
</reference>
<evidence type="ECO:0000313" key="1">
    <source>
        <dbReference type="EMBL" id="MPC67710.1"/>
    </source>
</evidence>
<organism evidence="1 2">
    <name type="scientific">Portunus trituberculatus</name>
    <name type="common">Swimming crab</name>
    <name type="synonym">Neptunus trituberculatus</name>
    <dbReference type="NCBI Taxonomy" id="210409"/>
    <lineage>
        <taxon>Eukaryota</taxon>
        <taxon>Metazoa</taxon>
        <taxon>Ecdysozoa</taxon>
        <taxon>Arthropoda</taxon>
        <taxon>Crustacea</taxon>
        <taxon>Multicrustacea</taxon>
        <taxon>Malacostraca</taxon>
        <taxon>Eumalacostraca</taxon>
        <taxon>Eucarida</taxon>
        <taxon>Decapoda</taxon>
        <taxon>Pleocyemata</taxon>
        <taxon>Brachyura</taxon>
        <taxon>Eubrachyura</taxon>
        <taxon>Portunoidea</taxon>
        <taxon>Portunidae</taxon>
        <taxon>Portuninae</taxon>
        <taxon>Portunus</taxon>
    </lineage>
</organism>
<evidence type="ECO:0000313" key="2">
    <source>
        <dbReference type="Proteomes" id="UP000324222"/>
    </source>
</evidence>
<keyword evidence="1" id="KW-0378">Hydrolase</keyword>
<keyword evidence="2" id="KW-1185">Reference proteome</keyword>
<gene>
    <name evidence="1" type="primary">REXO1_1</name>
    <name evidence="1" type="ORF">E2C01_061891</name>
</gene>